<dbReference type="InterPro" id="IPR012677">
    <property type="entry name" value="Nucleotide-bd_a/b_plait_sf"/>
</dbReference>
<dbReference type="SUPFAM" id="SSF54928">
    <property type="entry name" value="RNA-binding domain, RBD"/>
    <property type="match status" value="1"/>
</dbReference>
<dbReference type="EMBL" id="LSRX01001256">
    <property type="protein sequence ID" value="OLP81705.1"/>
    <property type="molecule type" value="Genomic_DNA"/>
</dbReference>
<feature type="region of interest" description="Disordered" evidence="2">
    <location>
        <begin position="957"/>
        <end position="1019"/>
    </location>
</feature>
<evidence type="ECO:0000313" key="5">
    <source>
        <dbReference type="EMBL" id="OLP81705.1"/>
    </source>
</evidence>
<dbReference type="Pfam" id="PF04059">
    <property type="entry name" value="RRM_2"/>
    <property type="match status" value="1"/>
</dbReference>
<keyword evidence="3" id="KW-1133">Transmembrane helix</keyword>
<dbReference type="SUPFAM" id="SSF51649">
    <property type="entry name" value="RuBisCo, C-terminal domain"/>
    <property type="match status" value="1"/>
</dbReference>
<evidence type="ECO:0000259" key="4">
    <source>
        <dbReference type="PROSITE" id="PS50102"/>
    </source>
</evidence>
<dbReference type="Proteomes" id="UP000186817">
    <property type="component" value="Unassembled WGS sequence"/>
</dbReference>
<feature type="domain" description="RRM" evidence="4">
    <location>
        <begin position="1164"/>
        <end position="1249"/>
    </location>
</feature>
<dbReference type="Gene3D" id="3.30.70.330">
    <property type="match status" value="1"/>
</dbReference>
<dbReference type="InterPro" id="IPR036376">
    <property type="entry name" value="RuBisCO_lsu_C_sf"/>
</dbReference>
<keyword evidence="3" id="KW-0812">Transmembrane</keyword>
<sequence>MLWRCIDTSPATHPPPPSPPSSLSLVAPLPPATATGTIIIIIIIIIIITISADQHQHHHGPWVPGIIMVLAILLTIIIVIIIILILKTHLMIITIVLAQTRRLPQPRIVGERWALAQGRLEFLDVFQSDQGELQLLVPMKMAILGQEDAEAIKAVVQEIALTEMEALRALATQDQAYIVKCFDVLELHGYVHADIKPENLLITGTGERFELLTWDAATELVLPLRQNRMRFSEAQQHFLTAIEEKVADIIDIDLDLSQYLIFKRCSQKGKEEQRRIYLYVALAVLALLEGTSPAWQLEQRGAGAGAGGGRGGGGGGGGGGAVGCGAGGSSTKKKAMKKKKKKEEDGSSGREVVEDGEIDEGRRLPQSAGAGTWDSESVAKDPEGPLGIDQQNQYEVLQSPQELPAEKAEVDFASAETEDEDGEVSDKEAIRRACPTGEGGNVNEALAGRLVLSLRATEDISAEPSPDFSQAWNWTAWSEEEEDKEVAGHSDGNWSSRKPAFPCPGIDTGAQMLELEVESYNRSRLVMEPVVLPISGLVRKPAEHPTRQDLQLLAFKLPREKLHLVITPVFVRLVMSLGSERPGAATGGCLLPGFPQGPEKPGDGGADCLRLRQAVSLPQTALAAAPASSLPLGYRFVAKTYATFQDSDFYCLVCHTTSVVIGRRLPTRQSPLCAVHQADAQGIDMSKQWRRGLFRKWVSGFPQDRRQRVPFVMISGAGPHSELELECLEGLGAAFSVPLEVVLSWMAGCATFGAALDAAGGCGGAIVDEAAGQILYLGIGHHRGHGLARDLVRAAEAALSGFGHTVFTIVPLQHVPKDGQARAFWFAQGYLGEADGGTTSAMRKAISDKGRLVGGTTESFAALRRDGSVVTWGGHPGPELKNIFSIWDDGTVIVWSCGEEGRVGLEHPALDVRADDFAFYITDVYGEEADSMAMGKEHRAKEQQASRMYTCCGPAVQGHRAQETRVEGWSEEDETEEDESESEEAEEEETEEEDEMEEVPPKEVESTEKDTADEEADREDKVVIIPGGMNALHLPAFFETIGRANLTSDGPFGISGRQAEEAWTAWRSGQYGSISLSDGVIEFAKTHDEMKRLFLTFRRDADRIYPGWREKLGYKASALGSRLFARALQDVTTDRKAQPARGGGCSSWNQVETRAAAVAAQLRRTVMLKNIPCRKTQEEVMLAIDQQGFGARFDFFYLPWDSKFRANRGYAFVNFIVPEDAAKFQSKMTGYRFQNTGSAKVCSVARAHVQGALNNLNALKGTKVMRWFSHDDAASGGMTIAGTTTGIRNAISAVTAAKDTRSEQRSEPGEFCQTHSVDRNETGGATLGARPWCRCAAKAGCIEQALLPESVEKLVVLSLGLSEGSVKGSSHRFVQA</sequence>
<feature type="transmembrane region" description="Helical" evidence="3">
    <location>
        <begin position="32"/>
        <end position="50"/>
    </location>
</feature>
<evidence type="ECO:0000256" key="1">
    <source>
        <dbReference type="PROSITE-ProRule" id="PRU00176"/>
    </source>
</evidence>
<accession>A0A1Q9CFJ6</accession>
<protein>
    <submittedName>
        <fullName evidence="5">Putative ribulose bisphosphate carboxylase-like protein</fullName>
    </submittedName>
</protein>
<gene>
    <name evidence="5" type="primary">rbcG</name>
    <name evidence="5" type="ORF">AK812_SmicGene37731</name>
</gene>
<feature type="compositionally biased region" description="Basic residues" evidence="2">
    <location>
        <begin position="331"/>
        <end position="341"/>
    </location>
</feature>
<dbReference type="InterPro" id="IPR007201">
    <property type="entry name" value="Mei2-like_Rrm_C"/>
</dbReference>
<feature type="region of interest" description="Disordered" evidence="2">
    <location>
        <begin position="326"/>
        <end position="388"/>
    </location>
</feature>
<dbReference type="PROSITE" id="PS50102">
    <property type="entry name" value="RRM"/>
    <property type="match status" value="1"/>
</dbReference>
<dbReference type="GO" id="GO:0003723">
    <property type="term" value="F:RNA binding"/>
    <property type="evidence" value="ECO:0007669"/>
    <property type="project" value="UniProtKB-UniRule"/>
</dbReference>
<comment type="caution">
    <text evidence="5">The sequence shown here is derived from an EMBL/GenBank/DDBJ whole genome shotgun (WGS) entry which is preliminary data.</text>
</comment>
<name>A0A1Q9CFJ6_SYMMI</name>
<dbReference type="InterPro" id="IPR000504">
    <property type="entry name" value="RRM_dom"/>
</dbReference>
<feature type="compositionally biased region" description="Basic and acidic residues" evidence="2">
    <location>
        <begin position="999"/>
        <end position="1010"/>
    </location>
</feature>
<dbReference type="InterPro" id="IPR035979">
    <property type="entry name" value="RBD_domain_sf"/>
</dbReference>
<proteinExistence type="predicted"/>
<evidence type="ECO:0000313" key="6">
    <source>
        <dbReference type="Proteomes" id="UP000186817"/>
    </source>
</evidence>
<keyword evidence="1" id="KW-0694">RNA-binding</keyword>
<dbReference type="OrthoDB" id="417481at2759"/>
<feature type="compositionally biased region" description="Basic and acidic residues" evidence="2">
    <location>
        <begin position="1298"/>
        <end position="1308"/>
    </location>
</feature>
<evidence type="ECO:0000256" key="3">
    <source>
        <dbReference type="SAM" id="Phobius"/>
    </source>
</evidence>
<feature type="compositionally biased region" description="Basic and acidic residues" evidence="2">
    <location>
        <begin position="342"/>
        <end position="363"/>
    </location>
</feature>
<feature type="transmembrane region" description="Helical" evidence="3">
    <location>
        <begin position="62"/>
        <end position="86"/>
    </location>
</feature>
<reference evidence="5 6" key="1">
    <citation type="submission" date="2016-02" db="EMBL/GenBank/DDBJ databases">
        <title>Genome analysis of coral dinoflagellate symbionts highlights evolutionary adaptations to a symbiotic lifestyle.</title>
        <authorList>
            <person name="Aranda M."/>
            <person name="Li Y."/>
            <person name="Liew Y.J."/>
            <person name="Baumgarten S."/>
            <person name="Simakov O."/>
            <person name="Wilson M."/>
            <person name="Piel J."/>
            <person name="Ashoor H."/>
            <person name="Bougouffa S."/>
            <person name="Bajic V.B."/>
            <person name="Ryu T."/>
            <person name="Ravasi T."/>
            <person name="Bayer T."/>
            <person name="Micklem G."/>
            <person name="Kim H."/>
            <person name="Bhak J."/>
            <person name="Lajeunesse T.C."/>
            <person name="Voolstra C.R."/>
        </authorList>
    </citation>
    <scope>NUCLEOTIDE SEQUENCE [LARGE SCALE GENOMIC DNA]</scope>
    <source>
        <strain evidence="5 6">CCMP2467</strain>
    </source>
</reference>
<keyword evidence="6" id="KW-1185">Reference proteome</keyword>
<dbReference type="GO" id="GO:0000287">
    <property type="term" value="F:magnesium ion binding"/>
    <property type="evidence" value="ECO:0007669"/>
    <property type="project" value="InterPro"/>
</dbReference>
<evidence type="ECO:0000256" key="2">
    <source>
        <dbReference type="SAM" id="MobiDB-lite"/>
    </source>
</evidence>
<keyword evidence="3" id="KW-0472">Membrane</keyword>
<organism evidence="5 6">
    <name type="scientific">Symbiodinium microadriaticum</name>
    <name type="common">Dinoflagellate</name>
    <name type="synonym">Zooxanthella microadriatica</name>
    <dbReference type="NCBI Taxonomy" id="2951"/>
    <lineage>
        <taxon>Eukaryota</taxon>
        <taxon>Sar</taxon>
        <taxon>Alveolata</taxon>
        <taxon>Dinophyceae</taxon>
        <taxon>Suessiales</taxon>
        <taxon>Symbiodiniaceae</taxon>
        <taxon>Symbiodinium</taxon>
    </lineage>
</organism>
<feature type="region of interest" description="Disordered" evidence="2">
    <location>
        <begin position="1298"/>
        <end position="1317"/>
    </location>
</feature>
<dbReference type="CDD" id="cd12277">
    <property type="entry name" value="RRM3_MEI2_EAR1_like"/>
    <property type="match status" value="1"/>
</dbReference>
<feature type="compositionally biased region" description="Acidic residues" evidence="2">
    <location>
        <begin position="969"/>
        <end position="998"/>
    </location>
</feature>